<reference evidence="1" key="1">
    <citation type="submission" date="2015-04" db="EMBL/GenBank/DDBJ databases">
        <title>The genome sequence of the plant pathogenic Rhizarian Plasmodiophora brassicae reveals insights in its biotrophic life cycle and the origin of chitin synthesis.</title>
        <authorList>
            <person name="Schwelm A."/>
            <person name="Fogelqvist J."/>
            <person name="Knaust A."/>
            <person name="Julke S."/>
            <person name="Lilja T."/>
            <person name="Dhandapani V."/>
            <person name="Bonilla-Rosso G."/>
            <person name="Karlsson M."/>
            <person name="Shevchenko A."/>
            <person name="Choi S.R."/>
            <person name="Kim H.G."/>
            <person name="Park J.Y."/>
            <person name="Lim Y.P."/>
            <person name="Ludwig-Muller J."/>
            <person name="Dixelius C."/>
        </authorList>
    </citation>
    <scope>NUCLEOTIDE SEQUENCE</scope>
    <source>
        <tissue evidence="1">Potato root galls</tissue>
    </source>
</reference>
<sequence length="192" mass="22080">MFGDRLQTGRRIFQERGKVFGLVKSTTVLDEIVLVPETIPGGKKVSTKGEALERLLSWEQVVMGVESACNQETTALTKIYNEQHSGRLSKPIDPIPEAVRAHIEQEKRLAGEKLELFHEIYRRLVIRYENVKEVVVKAAFDDIQERTGSQGQPRVDHFQNVLNQEQIRLQRQRQFGQRLSYQGITISFDSIF</sequence>
<protein>
    <submittedName>
        <fullName evidence="1">Uncharacterized protein</fullName>
    </submittedName>
</protein>
<proteinExistence type="predicted"/>
<dbReference type="EMBL" id="HACM01011859">
    <property type="protein sequence ID" value="CRZ12301.1"/>
    <property type="molecule type" value="Transcribed_RNA"/>
</dbReference>
<accession>A0A0H5RF15</accession>
<dbReference type="AlphaFoldDB" id="A0A0H5RF15"/>
<name>A0A0H5RF15_9EUKA</name>
<evidence type="ECO:0000313" key="1">
    <source>
        <dbReference type="EMBL" id="CRZ12301.1"/>
    </source>
</evidence>
<organism evidence="1">
    <name type="scientific">Spongospora subterranea</name>
    <dbReference type="NCBI Taxonomy" id="70186"/>
    <lineage>
        <taxon>Eukaryota</taxon>
        <taxon>Sar</taxon>
        <taxon>Rhizaria</taxon>
        <taxon>Endomyxa</taxon>
        <taxon>Phytomyxea</taxon>
        <taxon>Plasmodiophorida</taxon>
        <taxon>Plasmodiophoridae</taxon>
        <taxon>Spongospora</taxon>
    </lineage>
</organism>